<proteinExistence type="predicted"/>
<comment type="caution">
    <text evidence="1">The sequence shown here is derived from an EMBL/GenBank/DDBJ whole genome shotgun (WGS) entry which is preliminary data.</text>
</comment>
<protein>
    <recommendedName>
        <fullName evidence="3">Integral membrane protein</fullName>
    </recommendedName>
</protein>
<dbReference type="RefSeq" id="WP_063958964.1">
    <property type="nucleotide sequence ID" value="NZ_FCOX02000009.1"/>
</dbReference>
<sequence length="331" mass="36142">MLTLNQHELVFAFPEVHTRARLIISFHRTLRLPDDNREYPLPPGLGSFPLSHVDDYANRLPPKWVEHGGILFPMAQAEAMWISFSSTYPFAVKVAAGKVNAVSGQPWTAELQERKAGSEQDYVTTPKQPWLDGFNVGKDVVRQFVAMPLGAGYTAEAQVTGEEVHGGLQIIAMPLKAEFYEDPDDILRYASYASSAVFSLERAPALDMGLAPGGLMKQKIYRDDFGVEKWDQQHSSRCFVHLLNSAQYEAVTGQQPPRDVPTAADYAKAGLPWFEIYDEDKASVPASAALSGLDSVAALGVKKGADPLPENAPLSGAPAVKKIAAVREGTF</sequence>
<evidence type="ECO:0000313" key="1">
    <source>
        <dbReference type="EMBL" id="SAK66584.1"/>
    </source>
</evidence>
<organism evidence="1 2">
    <name type="scientific">Caballeronia calidae</name>
    <dbReference type="NCBI Taxonomy" id="1777139"/>
    <lineage>
        <taxon>Bacteria</taxon>
        <taxon>Pseudomonadati</taxon>
        <taxon>Pseudomonadota</taxon>
        <taxon>Betaproteobacteria</taxon>
        <taxon>Burkholderiales</taxon>
        <taxon>Burkholderiaceae</taxon>
        <taxon>Caballeronia</taxon>
    </lineage>
</organism>
<dbReference type="AlphaFoldDB" id="A0A158B935"/>
<reference evidence="1" key="1">
    <citation type="submission" date="2016-01" db="EMBL/GenBank/DDBJ databases">
        <authorList>
            <person name="Peeters C."/>
        </authorList>
    </citation>
    <scope>NUCLEOTIDE SEQUENCE</scope>
    <source>
        <strain evidence="1">LMG 29321</strain>
    </source>
</reference>
<evidence type="ECO:0000313" key="2">
    <source>
        <dbReference type="Proteomes" id="UP000071859"/>
    </source>
</evidence>
<gene>
    <name evidence="1" type="ORF">AWB78_02423</name>
</gene>
<name>A0A158B935_9BURK</name>
<accession>A0A158B935</accession>
<dbReference type="Proteomes" id="UP000071859">
    <property type="component" value="Unassembled WGS sequence"/>
</dbReference>
<keyword evidence="2" id="KW-1185">Reference proteome</keyword>
<evidence type="ECO:0008006" key="3">
    <source>
        <dbReference type="Google" id="ProtNLM"/>
    </source>
</evidence>
<dbReference type="EMBL" id="FCOX02000009">
    <property type="protein sequence ID" value="SAK66584.1"/>
    <property type="molecule type" value="Genomic_DNA"/>
</dbReference>
<dbReference type="OrthoDB" id="4304666at2"/>